<dbReference type="CDD" id="cd07389">
    <property type="entry name" value="MPP_PhoD"/>
    <property type="match status" value="1"/>
</dbReference>
<dbReference type="InterPro" id="IPR038607">
    <property type="entry name" value="PhoD-like_sf"/>
</dbReference>
<accession>A0A9J9Q5N0</accession>
<sequence length="534" mass="59474">MRCPVHPPSLDISRRTLLRQAAWAGMATQLPRWAWAQAAVRHDPFGLGVASGDPVHDGVVLWTRVLPPADLAGAHAPWAGTLTVRWELADDAQFRHIVQQGTAMALPELGHSVHVEVAGLRPDRWYHYRFMLGDATSPVGRTRTAPAPDALPGRLRLVFASCQRWEHGHYAAWRHACADQPDLVLFLGDYIYEYPSPQDATGLARVHALRLPRNLQDYRDRYALHKSDPALQAAHACAPWAVTWDDHEVQNDYAAGQGRGERAEWLPLRSAAWQAFYEHMPLRASTLAGSGFHQLQIHRRLHWGRLARLHMLDTRQYRDLQACRTPGKGATGAVRPDACPEILDSHRSFLGWEQEQWLHAGLAADARNQATRWSVLAQQTLFSPRRYPSGLQSTDSWDGYPAARDRLLQALAQHPPRNTVLLGGDIHQNYVCNVMAPHGPHAHGAPRILASEFCGTSISSRAGTTQEKVDAIARHNPHVLLARCEERGYGLCDITPTRWTTTLRALRDPLDAGSAAYTLARFVVEDGRPGPQPA</sequence>
<dbReference type="AlphaFoldDB" id="A0A9J9Q5N0"/>
<dbReference type="Pfam" id="PF09423">
    <property type="entry name" value="PhoD"/>
    <property type="match status" value="1"/>
</dbReference>
<evidence type="ECO:0000313" key="3">
    <source>
        <dbReference type="EMBL" id="ACM32554.1"/>
    </source>
</evidence>
<dbReference type="KEGG" id="dia:Dtpsy_1077"/>
<dbReference type="RefSeq" id="WP_015912777.1">
    <property type="nucleotide sequence ID" value="NC_011992.1"/>
</dbReference>
<evidence type="ECO:0000259" key="1">
    <source>
        <dbReference type="Pfam" id="PF09423"/>
    </source>
</evidence>
<dbReference type="InterPro" id="IPR052900">
    <property type="entry name" value="Phospholipid_Metab_Enz"/>
</dbReference>
<evidence type="ECO:0000313" key="4">
    <source>
        <dbReference type="Proteomes" id="UP000000450"/>
    </source>
</evidence>
<organism evidence="3 4">
    <name type="scientific">Acidovorax ebreus (strain TPSY)</name>
    <name type="common">Diaphorobacter sp. (strain TPSY)</name>
    <dbReference type="NCBI Taxonomy" id="535289"/>
    <lineage>
        <taxon>Bacteria</taxon>
        <taxon>Pseudomonadati</taxon>
        <taxon>Pseudomonadota</taxon>
        <taxon>Betaproteobacteria</taxon>
        <taxon>Burkholderiales</taxon>
        <taxon>Comamonadaceae</taxon>
        <taxon>Diaphorobacter</taxon>
    </lineage>
</organism>
<dbReference type="PANTHER" id="PTHR43606">
    <property type="entry name" value="PHOSPHATASE, PUTATIVE (AFU_ORTHOLOGUE AFUA_6G08710)-RELATED"/>
    <property type="match status" value="1"/>
</dbReference>
<dbReference type="PANTHER" id="PTHR43606:SF2">
    <property type="entry name" value="ALKALINE PHOSPHATASE FAMILY PROTEIN (AFU_ORTHOLOGUE AFUA_5G03860)"/>
    <property type="match status" value="1"/>
</dbReference>
<dbReference type="EMBL" id="CP001392">
    <property type="protein sequence ID" value="ACM32554.1"/>
    <property type="molecule type" value="Genomic_DNA"/>
</dbReference>
<gene>
    <name evidence="3" type="ordered locus">Dtpsy_1077</name>
</gene>
<dbReference type="GO" id="GO:0004035">
    <property type="term" value="F:alkaline phosphatase activity"/>
    <property type="evidence" value="ECO:0007669"/>
    <property type="project" value="UniProtKB-EC"/>
</dbReference>
<name>A0A9J9Q5N0_ACIET</name>
<dbReference type="Gene3D" id="2.60.40.380">
    <property type="entry name" value="Purple acid phosphatase-like, N-terminal"/>
    <property type="match status" value="1"/>
</dbReference>
<dbReference type="EC" id="3.1.3.1" evidence="3"/>
<dbReference type="Gene3D" id="3.60.21.70">
    <property type="entry name" value="PhoD-like phosphatase"/>
    <property type="match status" value="1"/>
</dbReference>
<dbReference type="InterPro" id="IPR018946">
    <property type="entry name" value="PhoD-like_MPP"/>
</dbReference>
<keyword evidence="4" id="KW-1185">Reference proteome</keyword>
<evidence type="ECO:0000259" key="2">
    <source>
        <dbReference type="Pfam" id="PF16655"/>
    </source>
</evidence>
<dbReference type="PROSITE" id="PS51318">
    <property type="entry name" value="TAT"/>
    <property type="match status" value="1"/>
</dbReference>
<reference evidence="3 4" key="1">
    <citation type="journal article" date="2010" name="J. Bacteriol.">
        <title>Completed genome sequence of the anaerobic iron-oxidizing bacterium Acidovorax ebreus strain TPSY.</title>
        <authorList>
            <person name="Byrne-Bailey K.G."/>
            <person name="Weber K.A."/>
            <person name="Chair A.H."/>
            <person name="Bose S."/>
            <person name="Knox T."/>
            <person name="Spanbauer T.L."/>
            <person name="Chertkov O."/>
            <person name="Coates J.D."/>
        </authorList>
    </citation>
    <scope>NUCLEOTIDE SEQUENCE [LARGE SCALE GENOMIC DNA]</scope>
    <source>
        <strain evidence="3 4">TPSY</strain>
    </source>
</reference>
<dbReference type="InterPro" id="IPR032093">
    <property type="entry name" value="PhoD_N"/>
</dbReference>
<feature type="domain" description="PhoD-like phosphatase metallophosphatase" evidence="1">
    <location>
        <begin position="157"/>
        <end position="502"/>
    </location>
</feature>
<feature type="domain" description="Phospholipase D N-terminal" evidence="2">
    <location>
        <begin position="47"/>
        <end position="144"/>
    </location>
</feature>
<dbReference type="InterPro" id="IPR006311">
    <property type="entry name" value="TAT_signal"/>
</dbReference>
<protein>
    <submittedName>
        <fullName evidence="3">Alkaline phosphatase</fullName>
        <ecNumber evidence="3">3.1.3.1</ecNumber>
    </submittedName>
</protein>
<keyword evidence="3" id="KW-0378">Hydrolase</keyword>
<dbReference type="Pfam" id="PF16655">
    <property type="entry name" value="PhoD_N"/>
    <property type="match status" value="1"/>
</dbReference>
<dbReference type="InterPro" id="IPR029052">
    <property type="entry name" value="Metallo-depent_PP-like"/>
</dbReference>
<proteinExistence type="predicted"/>
<dbReference type="Proteomes" id="UP000000450">
    <property type="component" value="Chromosome"/>
</dbReference>
<dbReference type="SUPFAM" id="SSF56300">
    <property type="entry name" value="Metallo-dependent phosphatases"/>
    <property type="match status" value="1"/>
</dbReference>